<dbReference type="CDD" id="cd00085">
    <property type="entry name" value="HNHc"/>
    <property type="match status" value="1"/>
</dbReference>
<reference evidence="3" key="1">
    <citation type="journal article" date="2015" name="BMC Evol. Biol.">
        <title>Mitochondrial group I and group II introns in the sponge orders Agelasida and Axinellida.</title>
        <authorList>
            <person name="Huchon D."/>
            <person name="Szitenberg A."/>
            <person name="Shefer S."/>
            <person name="Ilan M."/>
            <person name="Feldstein T."/>
        </authorList>
    </citation>
    <scope>NUCLEOTIDE SEQUENCE</scope>
</reference>
<organism evidence="3">
    <name type="scientific">Axinella verrucosa</name>
    <name type="common">Mediterranean sponge</name>
    <dbReference type="NCBI Taxonomy" id="237119"/>
    <lineage>
        <taxon>Eukaryota</taxon>
        <taxon>Metazoa</taxon>
        <taxon>Porifera</taxon>
        <taxon>Demospongiae</taxon>
        <taxon>Heteroscleromorpha</taxon>
        <taxon>Axinellida</taxon>
        <taxon>Axinellidae</taxon>
        <taxon>Axinella</taxon>
    </lineage>
</organism>
<dbReference type="PANTHER" id="PTHR33642">
    <property type="entry name" value="COX1/OXI3 INTRON 1 PROTEIN-RELATED"/>
    <property type="match status" value="1"/>
</dbReference>
<dbReference type="GO" id="GO:0090615">
    <property type="term" value="P:mitochondrial mRNA processing"/>
    <property type="evidence" value="ECO:0007669"/>
    <property type="project" value="TreeGrafter"/>
</dbReference>
<dbReference type="InterPro" id="IPR003615">
    <property type="entry name" value="HNH_nuc"/>
</dbReference>
<dbReference type="GO" id="GO:0005739">
    <property type="term" value="C:mitochondrion"/>
    <property type="evidence" value="ECO:0007669"/>
    <property type="project" value="TreeGrafter"/>
</dbReference>
<feature type="signal peptide" evidence="1">
    <location>
        <begin position="1"/>
        <end position="16"/>
    </location>
</feature>
<protein>
    <submittedName>
        <fullName evidence="3">Putative reverse transcriptase protein</fullName>
    </submittedName>
</protein>
<geneLocation type="mitochondrion" evidence="3"/>
<dbReference type="InterPro" id="IPR000477">
    <property type="entry name" value="RT_dom"/>
</dbReference>
<dbReference type="InterPro" id="IPR024937">
    <property type="entry name" value="Domain_X"/>
</dbReference>
<dbReference type="SUPFAM" id="SSF56672">
    <property type="entry name" value="DNA/RNA polymerases"/>
    <property type="match status" value="1"/>
</dbReference>
<dbReference type="SMART" id="SM00507">
    <property type="entry name" value="HNHc"/>
    <property type="match status" value="1"/>
</dbReference>
<keyword evidence="3" id="KW-0548">Nucleotidyltransferase</keyword>
<dbReference type="PROSITE" id="PS50878">
    <property type="entry name" value="RT_POL"/>
    <property type="match status" value="1"/>
</dbReference>
<dbReference type="GO" id="GO:0006315">
    <property type="term" value="P:homing of group II introns"/>
    <property type="evidence" value="ECO:0007669"/>
    <property type="project" value="TreeGrafter"/>
</dbReference>
<name>A0A0U5EM23_AXIVE</name>
<dbReference type="AlphaFoldDB" id="A0A0U5EM23"/>
<keyword evidence="3" id="KW-0695">RNA-directed DNA polymerase</keyword>
<accession>A0A0U5EM23</accession>
<keyword evidence="3" id="KW-0808">Transferase</keyword>
<dbReference type="CDD" id="cd01651">
    <property type="entry name" value="RT_G2_intron"/>
    <property type="match status" value="1"/>
</dbReference>
<keyword evidence="1" id="KW-0732">Signal</keyword>
<dbReference type="EMBL" id="LN868210">
    <property type="protein sequence ID" value="CRX66589.1"/>
    <property type="molecule type" value="Genomic_DNA"/>
</dbReference>
<dbReference type="GO" id="GO:0003964">
    <property type="term" value="F:RNA-directed DNA polymerase activity"/>
    <property type="evidence" value="ECO:0007669"/>
    <property type="project" value="UniProtKB-KW"/>
</dbReference>
<sequence length="732" mass="82629">MCIIVLILGICIKAVSLPIRGQLGGDNSMLAKGGWKSSPRAKVAMVRLTNPLTDEAGQKSRAAKRVVASNGIVCYIVVTIQRQSYARSASSILNIGEHLRSQYGMWWNSGNPESRKAGGFGGIVVLPSRGMATAGRKGSRSKVSKEPGLAGFGKLEKLCEQIKVKESKGIGGLTEIMADPRFLGTSYQKRRSMPGMMTPGTDKVTLDGISEKWFDEISQTFRNGLFKFRPVRRIGIPKPKGGVRYLGIPSPRDRIVQDAMKTLLELIFEPTFSDASHGYRPGRGCHTALNHIKMKMGYVTWFIEGDISKCFDSVNHRRLMGIIEEAVSDQPFMDLIHKALKAGYIEHPKGWVATNVGTPQGGVLSPLLANIYLDAFDKWMERKTESLEKGKRRRANPEYTKMIRESRVNREGYVAPLMGADENFKRVRYVRYADDFLIGVSGSLADCKNLRDEISEFLKRELELDLNLGKTRITHARSESAAFLGYRIHITDPSKYAQRYVLRKGRYKWTHISTRPKMDAPIEKLVEKLGEQKFCKPGGRPTSNGKFIHESLKEIIVRYRLLEKGLLNYYYMATNYGRVSARIHYTLKYSCALTIGRKMRLSTLKKVFKAYGKSLEVRDEKGRCIASYPKISYARPAGKISTAVVSPFDLIGNCAKFWKRSLDSRGLQCAVCQATEGIEMHHVKHLRKSKDMDWLTRRIVTMNRKQIPVCKECHQKIHRGRYDGRGLNRLIP</sequence>
<feature type="domain" description="Reverse transcriptase" evidence="2">
    <location>
        <begin position="217"/>
        <end position="488"/>
    </location>
</feature>
<evidence type="ECO:0000256" key="1">
    <source>
        <dbReference type="SAM" id="SignalP"/>
    </source>
</evidence>
<proteinExistence type="predicted"/>
<dbReference type="Pfam" id="PF01348">
    <property type="entry name" value="Intron_maturas2"/>
    <property type="match status" value="1"/>
</dbReference>
<evidence type="ECO:0000313" key="3">
    <source>
        <dbReference type="EMBL" id="CRX66589.1"/>
    </source>
</evidence>
<dbReference type="PANTHER" id="PTHR33642:SF4">
    <property type="entry name" value="COX1_OXI3 INTRON 1 PROTEIN-RELATED"/>
    <property type="match status" value="1"/>
</dbReference>
<dbReference type="Pfam" id="PF00078">
    <property type="entry name" value="RVT_1"/>
    <property type="match status" value="1"/>
</dbReference>
<dbReference type="InterPro" id="IPR043502">
    <property type="entry name" value="DNA/RNA_pol_sf"/>
</dbReference>
<evidence type="ECO:0000259" key="2">
    <source>
        <dbReference type="PROSITE" id="PS50878"/>
    </source>
</evidence>
<feature type="chain" id="PRO_5006856258" evidence="1">
    <location>
        <begin position="17"/>
        <end position="732"/>
    </location>
</feature>
<keyword evidence="3" id="KW-0496">Mitochondrion</keyword>